<evidence type="ECO:0000313" key="2">
    <source>
        <dbReference type="Proteomes" id="UP001239111"/>
    </source>
</evidence>
<accession>A0ACC2NUJ9</accession>
<protein>
    <submittedName>
        <fullName evidence="1">Uncharacterized protein</fullName>
    </submittedName>
</protein>
<name>A0ACC2NUJ9_9HYME</name>
<sequence length="137" mass="14641">MGAFWEQERHVPRTLTRPCSSMDKSPALKSALSSLVNRVSRDSADRSCVKFRVPFPRCFRLSSVSISKSSPISVSISKISSSSGNTNESSSSFSQDRQAIASSASITKSSSSFSQDRQAIASSASITKSSSSSLNFS</sequence>
<keyword evidence="2" id="KW-1185">Reference proteome</keyword>
<reference evidence="1" key="1">
    <citation type="submission" date="2023-04" db="EMBL/GenBank/DDBJ databases">
        <title>A chromosome-level genome assembly of the parasitoid wasp Eretmocerus hayati.</title>
        <authorList>
            <person name="Zhong Y."/>
            <person name="Liu S."/>
            <person name="Liu Y."/>
        </authorList>
    </citation>
    <scope>NUCLEOTIDE SEQUENCE</scope>
    <source>
        <strain evidence="1">ZJU_SS_LIU_2023</strain>
    </source>
</reference>
<dbReference type="EMBL" id="CM056743">
    <property type="protein sequence ID" value="KAJ8674548.1"/>
    <property type="molecule type" value="Genomic_DNA"/>
</dbReference>
<comment type="caution">
    <text evidence="1">The sequence shown here is derived from an EMBL/GenBank/DDBJ whole genome shotgun (WGS) entry which is preliminary data.</text>
</comment>
<proteinExistence type="predicted"/>
<evidence type="ECO:0000313" key="1">
    <source>
        <dbReference type="EMBL" id="KAJ8674548.1"/>
    </source>
</evidence>
<organism evidence="1 2">
    <name type="scientific">Eretmocerus hayati</name>
    <dbReference type="NCBI Taxonomy" id="131215"/>
    <lineage>
        <taxon>Eukaryota</taxon>
        <taxon>Metazoa</taxon>
        <taxon>Ecdysozoa</taxon>
        <taxon>Arthropoda</taxon>
        <taxon>Hexapoda</taxon>
        <taxon>Insecta</taxon>
        <taxon>Pterygota</taxon>
        <taxon>Neoptera</taxon>
        <taxon>Endopterygota</taxon>
        <taxon>Hymenoptera</taxon>
        <taxon>Apocrita</taxon>
        <taxon>Proctotrupomorpha</taxon>
        <taxon>Chalcidoidea</taxon>
        <taxon>Aphelinidae</taxon>
        <taxon>Aphelininae</taxon>
        <taxon>Eretmocerus</taxon>
    </lineage>
</organism>
<dbReference type="Proteomes" id="UP001239111">
    <property type="component" value="Chromosome 3"/>
</dbReference>
<gene>
    <name evidence="1" type="ORF">QAD02_005810</name>
</gene>